<evidence type="ECO:0000313" key="2">
    <source>
        <dbReference type="Proteomes" id="UP000596977"/>
    </source>
</evidence>
<dbReference type="EMBL" id="BMKB01000004">
    <property type="protein sequence ID" value="GGA54945.1"/>
    <property type="molecule type" value="Genomic_DNA"/>
</dbReference>
<evidence type="ECO:0000313" key="1">
    <source>
        <dbReference type="EMBL" id="GGA54945.1"/>
    </source>
</evidence>
<sequence>MNIVSKLTLPALIGGLVALAVSGVFSPSVMAGSQNIDTIARISLDRDQTLLTLYAAPGQLDQAVGQLEPRVWVWVDRCMSDKETGSWCRVERGQSAGWVEARNLSLHWE</sequence>
<protein>
    <submittedName>
        <fullName evidence="1">Uncharacterized protein</fullName>
    </submittedName>
</protein>
<dbReference type="Proteomes" id="UP000596977">
    <property type="component" value="Unassembled WGS sequence"/>
</dbReference>
<dbReference type="OrthoDB" id="8420208at2"/>
<name>A0A916VZW3_9HYPH</name>
<dbReference type="Pfam" id="PF06347">
    <property type="entry name" value="SH3_4"/>
    <property type="match status" value="1"/>
</dbReference>
<dbReference type="RefSeq" id="WP_127072108.1">
    <property type="nucleotide sequence ID" value="NZ_BMKB01000004.1"/>
</dbReference>
<proteinExistence type="predicted"/>
<gene>
    <name evidence="1" type="ORF">GCM10011499_26370</name>
</gene>
<dbReference type="InterPro" id="IPR010466">
    <property type="entry name" value="DUF1058"/>
</dbReference>
<keyword evidence="2" id="KW-1185">Reference proteome</keyword>
<dbReference type="AlphaFoldDB" id="A0A916VZW3"/>
<organism evidence="1 2">
    <name type="scientific">Pelagibacterium lentulum</name>
    <dbReference type="NCBI Taxonomy" id="2029865"/>
    <lineage>
        <taxon>Bacteria</taxon>
        <taxon>Pseudomonadati</taxon>
        <taxon>Pseudomonadota</taxon>
        <taxon>Alphaproteobacteria</taxon>
        <taxon>Hyphomicrobiales</taxon>
        <taxon>Devosiaceae</taxon>
        <taxon>Pelagibacterium</taxon>
    </lineage>
</organism>
<reference evidence="1 2" key="1">
    <citation type="journal article" date="2014" name="Int. J. Syst. Evol. Microbiol.">
        <title>Complete genome sequence of Corynebacterium casei LMG S-19264T (=DSM 44701T), isolated from a smear-ripened cheese.</title>
        <authorList>
            <consortium name="US DOE Joint Genome Institute (JGI-PGF)"/>
            <person name="Walter F."/>
            <person name="Albersmeier A."/>
            <person name="Kalinowski J."/>
            <person name="Ruckert C."/>
        </authorList>
    </citation>
    <scope>NUCLEOTIDE SEQUENCE [LARGE SCALE GENOMIC DNA]</scope>
    <source>
        <strain evidence="1 2">CGMCC 1.15896</strain>
    </source>
</reference>
<accession>A0A916VZW3</accession>
<comment type="caution">
    <text evidence="1">The sequence shown here is derived from an EMBL/GenBank/DDBJ whole genome shotgun (WGS) entry which is preliminary data.</text>
</comment>